<dbReference type="EMBL" id="BAABUJ010000014">
    <property type="protein sequence ID" value="GAA5800066.1"/>
    <property type="molecule type" value="Genomic_DNA"/>
</dbReference>
<evidence type="ECO:0000313" key="3">
    <source>
        <dbReference type="EMBL" id="GAA5800066.1"/>
    </source>
</evidence>
<proteinExistence type="predicted"/>
<keyword evidence="2" id="KW-0472">Membrane</keyword>
<feature type="compositionally biased region" description="Polar residues" evidence="1">
    <location>
        <begin position="477"/>
        <end position="487"/>
    </location>
</feature>
<feature type="compositionally biased region" description="Basic and acidic residues" evidence="1">
    <location>
        <begin position="452"/>
        <end position="471"/>
    </location>
</feature>
<name>A0ABP9XZC1_9FUNG</name>
<evidence type="ECO:0000313" key="4">
    <source>
        <dbReference type="Proteomes" id="UP001476247"/>
    </source>
</evidence>
<gene>
    <name evidence="3" type="ORF">HPULCUR_005488</name>
</gene>
<feature type="region of interest" description="Disordered" evidence="1">
    <location>
        <begin position="452"/>
        <end position="494"/>
    </location>
</feature>
<protein>
    <submittedName>
        <fullName evidence="3">Uncharacterized protein</fullName>
    </submittedName>
</protein>
<organism evidence="3 4">
    <name type="scientific">Helicostylum pulchrum</name>
    <dbReference type="NCBI Taxonomy" id="562976"/>
    <lineage>
        <taxon>Eukaryota</taxon>
        <taxon>Fungi</taxon>
        <taxon>Fungi incertae sedis</taxon>
        <taxon>Mucoromycota</taxon>
        <taxon>Mucoromycotina</taxon>
        <taxon>Mucoromycetes</taxon>
        <taxon>Mucorales</taxon>
        <taxon>Mucorineae</taxon>
        <taxon>Mucoraceae</taxon>
        <taxon>Helicostylum</taxon>
    </lineage>
</organism>
<reference evidence="3 4" key="1">
    <citation type="submission" date="2024-04" db="EMBL/GenBank/DDBJ databases">
        <title>genome sequences of Mucor flavus KT1a and Helicostylum pulchrum KT1b strains isolation_sourced from the surface of a dry-aged beef.</title>
        <authorList>
            <person name="Toyotome T."/>
            <person name="Hosono M."/>
            <person name="Torimaru M."/>
            <person name="Fukuda K."/>
            <person name="Mikami N."/>
        </authorList>
    </citation>
    <scope>NUCLEOTIDE SEQUENCE [LARGE SCALE GENOMIC DNA]</scope>
    <source>
        <strain evidence="3 4">KT1b</strain>
    </source>
</reference>
<comment type="caution">
    <text evidence="3">The sequence shown here is derived from an EMBL/GenBank/DDBJ whole genome shotgun (WGS) entry which is preliminary data.</text>
</comment>
<dbReference type="Proteomes" id="UP001476247">
    <property type="component" value="Unassembled WGS sequence"/>
</dbReference>
<sequence length="494" mass="53792">MLYKRILGSTFIVSTLLLNNVLAFSIRLFSPGFDITAGNPSMFVFEGDSPKLVTFKIAVQNKDNTLTTIESLSAPNTTPGDFVRINIPSGVEPGINYWFVAVDSANELNYATMGPRVIRKLFDSDNPTASITADSGTAYKTDGGQPGFATKTTSNTTPTGPVAFPTDIFPSGLFPSGIFPSGLFPNGVYPTGAVTGNGIPSDTDKDGKGISTGAIIGIAVGGFVFVTIVLCVFYYCCIKKAVKTLAPIVNTYTRPNNMKNESSIPMVSTPSTAVINTPDIHKSPVSPSVTLVKPQKQDVFIKPGPTSPVATPNTTEYSFSASNENVYNNQYPPSAHNQQSCPPYPYPYNPNSTPQGFPYPSQDFMPMPEHFNGGAQPYPPLSPTIQTNNTFSFQQQYPSYGNQQNWDMQHSESTIVPVAVGINQTTKTEHAQTPMTSTAFNQKVKYNHDFSGKAEYNQKPDTTEHNQKPDEAVIYNKPNSETVQQYNKPHEREF</sequence>
<keyword evidence="2" id="KW-0812">Transmembrane</keyword>
<accession>A0ABP9XZC1</accession>
<keyword evidence="2" id="KW-1133">Transmembrane helix</keyword>
<evidence type="ECO:0000256" key="1">
    <source>
        <dbReference type="SAM" id="MobiDB-lite"/>
    </source>
</evidence>
<keyword evidence="4" id="KW-1185">Reference proteome</keyword>
<feature type="transmembrane region" description="Helical" evidence="2">
    <location>
        <begin position="214"/>
        <end position="236"/>
    </location>
</feature>
<evidence type="ECO:0000256" key="2">
    <source>
        <dbReference type="SAM" id="Phobius"/>
    </source>
</evidence>